<evidence type="ECO:0000313" key="4">
    <source>
        <dbReference type="Proteomes" id="UP000319175"/>
    </source>
</evidence>
<reference evidence="3 4" key="2">
    <citation type="submission" date="2019-06" db="EMBL/GenBank/DDBJ databases">
        <authorList>
            <person name="Seo Y."/>
        </authorList>
    </citation>
    <scope>NUCLEOTIDE SEQUENCE [LARGE SCALE GENOMIC DNA]</scope>
    <source>
        <strain evidence="3 4">MaA-Y11</strain>
    </source>
</reference>
<organism evidence="3 4">
    <name type="scientific">Flavobacterium microcysteis</name>
    <dbReference type="NCBI Taxonomy" id="2596891"/>
    <lineage>
        <taxon>Bacteria</taxon>
        <taxon>Pseudomonadati</taxon>
        <taxon>Bacteroidota</taxon>
        <taxon>Flavobacteriia</taxon>
        <taxon>Flavobacteriales</taxon>
        <taxon>Flavobacteriaceae</taxon>
        <taxon>Flavobacterium</taxon>
    </lineage>
</organism>
<dbReference type="Pfam" id="PF04389">
    <property type="entry name" value="Peptidase_M28"/>
    <property type="match status" value="1"/>
</dbReference>
<dbReference type="PANTHER" id="PTHR12147:SF26">
    <property type="entry name" value="PEPTIDASE M28 DOMAIN-CONTAINING PROTEIN"/>
    <property type="match status" value="1"/>
</dbReference>
<dbReference type="GO" id="GO:0008235">
    <property type="term" value="F:metalloexopeptidase activity"/>
    <property type="evidence" value="ECO:0007669"/>
    <property type="project" value="InterPro"/>
</dbReference>
<accession>A0A501Q4E6</accession>
<dbReference type="InterPro" id="IPR018247">
    <property type="entry name" value="EF_Hand_1_Ca_BS"/>
</dbReference>
<feature type="signal peptide" evidence="1">
    <location>
        <begin position="1"/>
        <end position="19"/>
    </location>
</feature>
<sequence>MKKMLISGFLLSLFMVSCSSVKPTKYMEAISAADLKTNLYVIAGDEMEGRNTGEPGQKKAGKYLISQYEKIGVSFPKGATDFYQKVPAEFMSRAFSPKLNDSENIWAFIEGSEKPDEILVISAHYDHVGMKNGQVFNGADDDGSGTVALLEIAKAFMLAKKDGHGPKRSILFLHVTGEEHGLHGSRYYAEHPLFPLKNTIADLNIDMIGRRDDKHKNNGNYVYLIGSDRLSTDLHKISENANAEYTKLLLDYKYNDRNDPERIYYRSDHYNFAKNGIPSLFYFNGVHEDYHKATDTPDKIEYDLLQKRAQLVFVTAWELANRKERPVIDRDGK</sequence>
<dbReference type="SUPFAM" id="SSF53187">
    <property type="entry name" value="Zn-dependent exopeptidases"/>
    <property type="match status" value="1"/>
</dbReference>
<dbReference type="AlphaFoldDB" id="A0A501Q4E6"/>
<dbReference type="Gene3D" id="3.40.630.10">
    <property type="entry name" value="Zn peptidases"/>
    <property type="match status" value="1"/>
</dbReference>
<gene>
    <name evidence="3" type="ORF">FJA49_13255</name>
</gene>
<protein>
    <submittedName>
        <fullName evidence="3">M28 family peptidase</fullName>
    </submittedName>
</protein>
<dbReference type="OrthoDB" id="9778250at2"/>
<evidence type="ECO:0000259" key="2">
    <source>
        <dbReference type="Pfam" id="PF04389"/>
    </source>
</evidence>
<feature type="domain" description="Peptidase M28" evidence="2">
    <location>
        <begin position="104"/>
        <end position="313"/>
    </location>
</feature>
<dbReference type="InterPro" id="IPR045175">
    <property type="entry name" value="M28_fam"/>
</dbReference>
<evidence type="ECO:0000313" key="3">
    <source>
        <dbReference type="EMBL" id="TPD67238.1"/>
    </source>
</evidence>
<reference evidence="3 4" key="1">
    <citation type="submission" date="2019-06" db="EMBL/GenBank/DDBJ databases">
        <title>Flavobacterium sp. MaA-Y11 from geoumgang.</title>
        <authorList>
            <person name="Jeong S."/>
        </authorList>
    </citation>
    <scope>NUCLEOTIDE SEQUENCE [LARGE SCALE GENOMIC DNA]</scope>
    <source>
        <strain evidence="3 4">MaA-Y11</strain>
    </source>
</reference>
<dbReference type="PROSITE" id="PS51257">
    <property type="entry name" value="PROKAR_LIPOPROTEIN"/>
    <property type="match status" value="1"/>
</dbReference>
<dbReference type="Proteomes" id="UP000319175">
    <property type="component" value="Unassembled WGS sequence"/>
</dbReference>
<dbReference type="InterPro" id="IPR007484">
    <property type="entry name" value="Peptidase_M28"/>
</dbReference>
<dbReference type="EMBL" id="VFJE01000055">
    <property type="protein sequence ID" value="TPD67238.1"/>
    <property type="molecule type" value="Genomic_DNA"/>
</dbReference>
<comment type="caution">
    <text evidence="3">The sequence shown here is derived from an EMBL/GenBank/DDBJ whole genome shotgun (WGS) entry which is preliminary data.</text>
</comment>
<proteinExistence type="predicted"/>
<dbReference type="CDD" id="cd05660">
    <property type="entry name" value="M28_like_PA"/>
    <property type="match status" value="1"/>
</dbReference>
<evidence type="ECO:0000256" key="1">
    <source>
        <dbReference type="SAM" id="SignalP"/>
    </source>
</evidence>
<feature type="chain" id="PRO_5021269999" evidence="1">
    <location>
        <begin position="20"/>
        <end position="333"/>
    </location>
</feature>
<keyword evidence="4" id="KW-1185">Reference proteome</keyword>
<dbReference type="PANTHER" id="PTHR12147">
    <property type="entry name" value="METALLOPEPTIDASE M28 FAMILY MEMBER"/>
    <property type="match status" value="1"/>
</dbReference>
<dbReference type="GO" id="GO:0006508">
    <property type="term" value="P:proteolysis"/>
    <property type="evidence" value="ECO:0007669"/>
    <property type="project" value="InterPro"/>
</dbReference>
<dbReference type="PROSITE" id="PS00018">
    <property type="entry name" value="EF_HAND_1"/>
    <property type="match status" value="1"/>
</dbReference>
<keyword evidence="1" id="KW-0732">Signal</keyword>
<name>A0A501Q4E6_9FLAO</name>
<dbReference type="RefSeq" id="WP_140001396.1">
    <property type="nucleotide sequence ID" value="NZ_VFJE01000055.1"/>
</dbReference>